<sequence>MTDNRQNPGERAFALTDHGLVTLQGPDAVAFAQAQFANDLNALEAGRWQWSTWLTPKGRVIAVFAVLRPAADQLMLVLPDVPAVEMAAALKRFVFRKQVVIEAPAALEVQGALTAPLRAQGALLDVQDGAIELDIGSSHQPRLLRVSSQQAPEDVAALARWRDIDLRHGLPRLDASQREQWTPQQLSLERLHAFSVKKGCYPGQEIVARTHFLGKAKRGLALLEGDALLTPGAPVEDGERHLGQVVSASSHAPGPALAVLPLDHPPADTLRSGSTMLRSHVLLDGLAR</sequence>
<keyword evidence="1" id="KW-0809">Transit peptide</keyword>
<protein>
    <submittedName>
        <fullName evidence="2">Uncharacterized protein</fullName>
    </submittedName>
</protein>
<accession>G7UN64</accession>
<dbReference type="GO" id="GO:0016226">
    <property type="term" value="P:iron-sulfur cluster assembly"/>
    <property type="evidence" value="ECO:0007669"/>
    <property type="project" value="TreeGrafter"/>
</dbReference>
<dbReference type="Gene3D" id="2.40.30.160">
    <property type="match status" value="1"/>
</dbReference>
<dbReference type="SUPFAM" id="SSF103025">
    <property type="entry name" value="Folate-binding domain"/>
    <property type="match status" value="1"/>
</dbReference>
<dbReference type="AlphaFoldDB" id="G7UN64"/>
<name>G7UN64_PSEUP</name>
<dbReference type="RefSeq" id="WP_014160744.1">
    <property type="nucleotide sequence ID" value="NC_016147.2"/>
</dbReference>
<dbReference type="InterPro" id="IPR045179">
    <property type="entry name" value="YgfZ/GcvT"/>
</dbReference>
<dbReference type="HOGENOM" id="CLU_007884_6_2_6"/>
<dbReference type="InterPro" id="IPR027266">
    <property type="entry name" value="TrmE/GcvT-like"/>
</dbReference>
<keyword evidence="3" id="KW-1185">Reference proteome</keyword>
<organism evidence="2 3">
    <name type="scientific">Pseudoxanthomonas spadix (strain BD-a59)</name>
    <dbReference type="NCBI Taxonomy" id="1045855"/>
    <lineage>
        <taxon>Bacteria</taxon>
        <taxon>Pseudomonadati</taxon>
        <taxon>Pseudomonadota</taxon>
        <taxon>Gammaproteobacteria</taxon>
        <taxon>Lysobacterales</taxon>
        <taxon>Lysobacteraceae</taxon>
        <taxon>Pseudoxanthomonas</taxon>
    </lineage>
</organism>
<dbReference type="EMBL" id="CP003093">
    <property type="protein sequence ID" value="AER56568.1"/>
    <property type="molecule type" value="Genomic_DNA"/>
</dbReference>
<dbReference type="Proteomes" id="UP000005870">
    <property type="component" value="Chromosome"/>
</dbReference>
<evidence type="ECO:0000256" key="1">
    <source>
        <dbReference type="ARBA" id="ARBA00022946"/>
    </source>
</evidence>
<dbReference type="PANTHER" id="PTHR22602">
    <property type="entry name" value="TRANSFERASE CAF17, MITOCHONDRIAL-RELATED"/>
    <property type="match status" value="1"/>
</dbReference>
<dbReference type="eggNOG" id="COG0354">
    <property type="taxonomic scope" value="Bacteria"/>
</dbReference>
<evidence type="ECO:0000313" key="2">
    <source>
        <dbReference type="EMBL" id="AER56568.1"/>
    </source>
</evidence>
<dbReference type="Gene3D" id="3.30.1360.120">
    <property type="entry name" value="Probable tRNA modification gtpase trme, domain 1"/>
    <property type="match status" value="1"/>
</dbReference>
<dbReference type="STRING" id="1045855.DSC_09600"/>
<dbReference type="KEGG" id="psd:DSC_09600"/>
<gene>
    <name evidence="2" type="ordered locus">DSC_09600</name>
</gene>
<dbReference type="InterPro" id="IPR017703">
    <property type="entry name" value="YgfZ/GCV_T_CS"/>
</dbReference>
<dbReference type="PANTHER" id="PTHR22602:SF0">
    <property type="entry name" value="TRANSFERASE CAF17, MITOCHONDRIAL-RELATED"/>
    <property type="match status" value="1"/>
</dbReference>
<dbReference type="NCBIfam" id="TIGR03317">
    <property type="entry name" value="ygfZ_signature"/>
    <property type="match status" value="1"/>
</dbReference>
<proteinExistence type="predicted"/>
<evidence type="ECO:0000313" key="3">
    <source>
        <dbReference type="Proteomes" id="UP000005870"/>
    </source>
</evidence>
<reference evidence="2 3" key="1">
    <citation type="journal article" date="2012" name="J. Bacteriol.">
        <title>Complete Genome Sequence of the BTEX-Degrading Bacterium Pseudoxanthomonas spadix BD-a59.</title>
        <authorList>
            <person name="Lee S.H."/>
            <person name="Jin H.M."/>
            <person name="Lee H.J."/>
            <person name="Kim J.M."/>
            <person name="Jeon C.O."/>
        </authorList>
    </citation>
    <scope>NUCLEOTIDE SEQUENCE [LARGE SCALE GENOMIC DNA]</scope>
    <source>
        <strain evidence="2 3">BD-a59</strain>
    </source>
</reference>